<sequence>MSYTAVMSTASPDLFLPTIQHSDFPAPTPSYTKFMKTKKFKIAIDVSPLSDGNSVRGIGYYTKNLVEALQHEIKTNPDYQDFQIDLIENCKLKIENYDLIHYPYFDPFFLTLPLTKTPFIVTVHDLIPIQIAKTIPVGLLTKLFPKGLFPKIFPIGIKGFLKWQIQKYKLKKAKYLLTISHTSKYIIHDILNYPKDKIFTTYLAADPSFKMITNSQLLQNIKTKYNLPDKFILYLGDIGRNKNIPRLAKACLKLKVPLIIAGSSAVKKVPNDPWTKDIKWVQNNQSKYLKSIGFPDDDDKPVIYNLATIYCQPSLSEGFGLPLLEAMQCGTPTCFSQHTALAEVSDYSGLSFDPYSIPDIAKKLKLVLDNNKLRQELIDKGLKRAKCFSWQLCAINTLAVYRLCQLNAQK</sequence>
<dbReference type="GO" id="GO:0016757">
    <property type="term" value="F:glycosyltransferase activity"/>
    <property type="evidence" value="ECO:0007669"/>
    <property type="project" value="InterPro"/>
</dbReference>
<dbReference type="PANTHER" id="PTHR46401:SF2">
    <property type="entry name" value="GLYCOSYLTRANSFERASE WBBK-RELATED"/>
    <property type="match status" value="1"/>
</dbReference>
<evidence type="ECO:0000256" key="1">
    <source>
        <dbReference type="ARBA" id="ARBA00022679"/>
    </source>
</evidence>
<proteinExistence type="predicted"/>
<evidence type="ECO:0000313" key="4">
    <source>
        <dbReference type="Proteomes" id="UP000229191"/>
    </source>
</evidence>
<dbReference type="CDD" id="cd03809">
    <property type="entry name" value="GT4_MtfB-like"/>
    <property type="match status" value="1"/>
</dbReference>
<protein>
    <recommendedName>
        <fullName evidence="2">Glycosyl transferase family 1 domain-containing protein</fullName>
    </recommendedName>
</protein>
<gene>
    <name evidence="3" type="ORF">COS53_01155</name>
</gene>
<name>A0A2M7BQD5_9BACT</name>
<dbReference type="AlphaFoldDB" id="A0A2M7BQD5"/>
<evidence type="ECO:0000259" key="2">
    <source>
        <dbReference type="Pfam" id="PF00534"/>
    </source>
</evidence>
<dbReference type="SUPFAM" id="SSF53756">
    <property type="entry name" value="UDP-Glycosyltransferase/glycogen phosphorylase"/>
    <property type="match status" value="1"/>
</dbReference>
<evidence type="ECO:0000313" key="3">
    <source>
        <dbReference type="EMBL" id="PIV07674.1"/>
    </source>
</evidence>
<accession>A0A2M7BQD5</accession>
<dbReference type="Pfam" id="PF00534">
    <property type="entry name" value="Glycos_transf_1"/>
    <property type="match status" value="1"/>
</dbReference>
<dbReference type="InterPro" id="IPR001296">
    <property type="entry name" value="Glyco_trans_1"/>
</dbReference>
<dbReference type="EMBL" id="PEVB01000034">
    <property type="protein sequence ID" value="PIV07674.1"/>
    <property type="molecule type" value="Genomic_DNA"/>
</dbReference>
<reference evidence="4" key="1">
    <citation type="submission" date="2017-09" db="EMBL/GenBank/DDBJ databases">
        <title>Depth-based differentiation of microbial function through sediment-hosted aquifers and enrichment of novel symbionts in the deep terrestrial subsurface.</title>
        <authorList>
            <person name="Probst A.J."/>
            <person name="Ladd B."/>
            <person name="Jarett J.K."/>
            <person name="Geller-Mcgrath D.E."/>
            <person name="Sieber C.M.K."/>
            <person name="Emerson J.B."/>
            <person name="Anantharaman K."/>
            <person name="Thomas B.C."/>
            <person name="Malmstrom R."/>
            <person name="Stieglmeier M."/>
            <person name="Klingl A."/>
            <person name="Woyke T."/>
            <person name="Ryan C.M."/>
            <person name="Banfield J.F."/>
        </authorList>
    </citation>
    <scope>NUCLEOTIDE SEQUENCE [LARGE SCALE GENOMIC DNA]</scope>
</reference>
<dbReference type="PANTHER" id="PTHR46401">
    <property type="entry name" value="GLYCOSYLTRANSFERASE WBBK-RELATED"/>
    <property type="match status" value="1"/>
</dbReference>
<feature type="domain" description="Glycosyl transferase family 1" evidence="2">
    <location>
        <begin position="226"/>
        <end position="383"/>
    </location>
</feature>
<dbReference type="Gene3D" id="3.40.50.2000">
    <property type="entry name" value="Glycogen Phosphorylase B"/>
    <property type="match status" value="2"/>
</dbReference>
<dbReference type="Proteomes" id="UP000229191">
    <property type="component" value="Unassembled WGS sequence"/>
</dbReference>
<keyword evidence="1" id="KW-0808">Transferase</keyword>
<organism evidence="3 4">
    <name type="scientific">Candidatus Shapirobacteria bacterium CG03_land_8_20_14_0_80_35_14</name>
    <dbReference type="NCBI Taxonomy" id="1974878"/>
    <lineage>
        <taxon>Bacteria</taxon>
        <taxon>Candidatus Shapironibacteriota</taxon>
    </lineage>
</organism>
<comment type="caution">
    <text evidence="3">The sequence shown here is derived from an EMBL/GenBank/DDBJ whole genome shotgun (WGS) entry which is preliminary data.</text>
</comment>